<name>A0A142BVU1_9BACT</name>
<gene>
    <name evidence="1" type="primary">mcrB</name>
</gene>
<protein>
    <submittedName>
        <fullName evidence="1">5-methylcytosine-specific restriction enzyme B</fullName>
        <ecNumber evidence="1">3.1.21.-</ecNumber>
    </submittedName>
</protein>
<dbReference type="PANTHER" id="PTHR37291:SF1">
    <property type="entry name" value="TYPE IV METHYL-DIRECTED RESTRICTION ENZYME ECOKMCRB SUBUNIT"/>
    <property type="match status" value="1"/>
</dbReference>
<dbReference type="GO" id="GO:0016787">
    <property type="term" value="F:hydrolase activity"/>
    <property type="evidence" value="ECO:0007669"/>
    <property type="project" value="UniProtKB-KW"/>
</dbReference>
<dbReference type="InterPro" id="IPR052934">
    <property type="entry name" value="Methyl-DNA_Rec/Restrict_Enz"/>
</dbReference>
<dbReference type="PANTHER" id="PTHR37291">
    <property type="entry name" value="5-METHYLCYTOSINE-SPECIFIC RESTRICTION ENZYME B"/>
    <property type="match status" value="1"/>
</dbReference>
<dbReference type="EC" id="3.1.21.-" evidence="1"/>
<dbReference type="EMBL" id="KU736870">
    <property type="protein sequence ID" value="AMP42229.1"/>
    <property type="molecule type" value="Genomic_DNA"/>
</dbReference>
<accession>A0A142BVU1</accession>
<keyword evidence="1" id="KW-0378">Hydrolase</keyword>
<sequence length="125" mass="14157">MMNTADRSLAMLDYALRRRFAFFDIRPGFDSDGFGAYADNLDSRQFDALIATVKALNAEIAEDETLGEGFCIGHSYFCNIPNGKADSARLSTIVNYELVPLLREYWYDEPGKVKEWTQRLRAAVS</sequence>
<dbReference type="AlphaFoldDB" id="A0A142BVU1"/>
<evidence type="ECO:0000313" key="1">
    <source>
        <dbReference type="EMBL" id="AMP42229.1"/>
    </source>
</evidence>
<reference evidence="1" key="2">
    <citation type="submission" date="2016-02" db="EMBL/GenBank/DDBJ databases">
        <authorList>
            <person name="Wen L."/>
            <person name="He K."/>
            <person name="Yang H."/>
        </authorList>
    </citation>
    <scope>NUCLEOTIDE SEQUENCE</scope>
</reference>
<organism evidence="1">
    <name type="scientific">uncultured bacterium IN-05</name>
    <dbReference type="NCBI Taxonomy" id="1805583"/>
    <lineage>
        <taxon>Bacteria</taxon>
        <taxon>environmental samples</taxon>
    </lineage>
</organism>
<proteinExistence type="predicted"/>
<reference evidence="1" key="1">
    <citation type="journal article" date="2016" name="Appl. Environ. Microbiol.">
        <title>Diversity of the Tetracycline Mobilome within a Chinese Pig Manure Sample.</title>
        <authorList>
            <person name="Leclercq S.O."/>
            <person name="Wang C."/>
            <person name="Zhu Y."/>
            <person name="Wu H."/>
            <person name="Du X."/>
            <person name="Liu Z."/>
            <person name="Feng J."/>
        </authorList>
    </citation>
    <scope>NUCLEOTIDE SEQUENCE</scope>
</reference>